<gene>
    <name evidence="1" type="ORF">WISP_01177</name>
</gene>
<evidence type="ECO:0000313" key="2">
    <source>
        <dbReference type="Proteomes" id="UP001145742"/>
    </source>
</evidence>
<comment type="caution">
    <text evidence="1">The sequence shown here is derived from an EMBL/GenBank/DDBJ whole genome shotgun (WGS) entry which is preliminary data.</text>
</comment>
<reference evidence="1" key="1">
    <citation type="submission" date="2019-10" db="EMBL/GenBank/DDBJ databases">
        <authorList>
            <person name="Soares A.E.R."/>
            <person name="Aleixo A."/>
            <person name="Schneider P."/>
            <person name="Miyaki C.Y."/>
            <person name="Schneider M.P."/>
            <person name="Mello C."/>
            <person name="Vasconcelos A.T.R."/>
        </authorList>
    </citation>
    <scope>NUCLEOTIDE SEQUENCE</scope>
    <source>
        <tissue evidence="1">Muscle</tissue>
    </source>
</reference>
<keyword evidence="2" id="KW-1185">Reference proteome</keyword>
<accession>A0ABQ9DVV2</accession>
<dbReference type="Proteomes" id="UP001145742">
    <property type="component" value="Unassembled WGS sequence"/>
</dbReference>
<evidence type="ECO:0000313" key="1">
    <source>
        <dbReference type="EMBL" id="KAJ7428575.1"/>
    </source>
</evidence>
<name>A0ABQ9DVV2_9PASS</name>
<protein>
    <submittedName>
        <fullName evidence="1">Uncharacterized protein</fullName>
    </submittedName>
</protein>
<proteinExistence type="predicted"/>
<dbReference type="EMBL" id="WHWB01026348">
    <property type="protein sequence ID" value="KAJ7428575.1"/>
    <property type="molecule type" value="Genomic_DNA"/>
</dbReference>
<organism evidence="1 2">
    <name type="scientific">Willisornis vidua</name>
    <name type="common">Xingu scale-backed antbird</name>
    <dbReference type="NCBI Taxonomy" id="1566151"/>
    <lineage>
        <taxon>Eukaryota</taxon>
        <taxon>Metazoa</taxon>
        <taxon>Chordata</taxon>
        <taxon>Craniata</taxon>
        <taxon>Vertebrata</taxon>
        <taxon>Euteleostomi</taxon>
        <taxon>Archelosauria</taxon>
        <taxon>Archosauria</taxon>
        <taxon>Dinosauria</taxon>
        <taxon>Saurischia</taxon>
        <taxon>Theropoda</taxon>
        <taxon>Coelurosauria</taxon>
        <taxon>Aves</taxon>
        <taxon>Neognathae</taxon>
        <taxon>Neoaves</taxon>
        <taxon>Telluraves</taxon>
        <taxon>Australaves</taxon>
        <taxon>Passeriformes</taxon>
        <taxon>Thamnophilidae</taxon>
        <taxon>Willisornis</taxon>
    </lineage>
</organism>
<sequence>MGSDLVGPTFDRVSQFAVPSTIVVSQFDVSSLVMVPTAGSALSSVSLLSFCAMNELKWCGPGISMLNTQEFQRHLLEEAHGASHQVEDVGTEPISLEILAAVVQVSLIVDTGGMLEGRETMAPGQEQHP</sequence>